<accession>E5AF94</accession>
<reference evidence="2" key="1">
    <citation type="journal article" date="2011" name="Nat. Commun.">
        <title>Effector diversification within compartments of the Leptosphaeria maculans genome affected by Repeat-Induced Point mutations.</title>
        <authorList>
            <person name="Rouxel T."/>
            <person name="Grandaubert J."/>
            <person name="Hane J.K."/>
            <person name="Hoede C."/>
            <person name="van de Wouw A.P."/>
            <person name="Couloux A."/>
            <person name="Dominguez V."/>
            <person name="Anthouard V."/>
            <person name="Bally P."/>
            <person name="Bourras S."/>
            <person name="Cozijnsen A.J."/>
            <person name="Ciuffetti L.M."/>
            <person name="Degrave A."/>
            <person name="Dilmaghani A."/>
            <person name="Duret L."/>
            <person name="Fudal I."/>
            <person name="Goodwin S.B."/>
            <person name="Gout L."/>
            <person name="Glaser N."/>
            <person name="Linglin J."/>
            <person name="Kema G.H.J."/>
            <person name="Lapalu N."/>
            <person name="Lawrence C.B."/>
            <person name="May K."/>
            <person name="Meyer M."/>
            <person name="Ollivier B."/>
            <person name="Poulain J."/>
            <person name="Schoch C.L."/>
            <person name="Simon A."/>
            <person name="Spatafora J.W."/>
            <person name="Stachowiak A."/>
            <person name="Turgeon B.G."/>
            <person name="Tyler B.M."/>
            <person name="Vincent D."/>
            <person name="Weissenbach J."/>
            <person name="Amselem J."/>
            <person name="Quesneville H."/>
            <person name="Oliver R.P."/>
            <person name="Wincker P."/>
            <person name="Balesdent M.-H."/>
            <person name="Howlett B.J."/>
        </authorList>
    </citation>
    <scope>NUCLEOTIDE SEQUENCE [LARGE SCALE GENOMIC DNA]</scope>
    <source>
        <strain evidence="2">JN3 / isolate v23.1.3 / race Av1-4-5-6-7-8</strain>
    </source>
</reference>
<evidence type="ECO:0000313" key="2">
    <source>
        <dbReference type="Proteomes" id="UP000002668"/>
    </source>
</evidence>
<proteinExistence type="predicted"/>
<protein>
    <submittedName>
        <fullName evidence="1">Predicted protein</fullName>
    </submittedName>
</protein>
<dbReference type="Proteomes" id="UP000002668">
    <property type="component" value="Genome"/>
</dbReference>
<dbReference type="EMBL" id="FP929139">
    <property type="protein sequence ID" value="CBY01883.1"/>
    <property type="molecule type" value="Genomic_DNA"/>
</dbReference>
<dbReference type="AlphaFoldDB" id="E5AF94"/>
<dbReference type="HOGENOM" id="CLU_2574317_0_0_1"/>
<organism evidence="1 2">
    <name type="scientific">Leptosphaeria maculans (strain JN3 / isolate v23.1.3 / race Av1-4-5-6-7-8)</name>
    <name type="common">Blackleg fungus</name>
    <name type="synonym">Phoma lingam</name>
    <dbReference type="NCBI Taxonomy" id="985895"/>
    <lineage>
        <taxon>Eukaryota</taxon>
        <taxon>Fungi</taxon>
        <taxon>Dikarya</taxon>
        <taxon>Ascomycota</taxon>
        <taxon>Pezizomycotina</taxon>
        <taxon>Dothideomycetes</taxon>
        <taxon>Pleosporomycetidae</taxon>
        <taxon>Pleosporales</taxon>
        <taxon>Pleosporineae</taxon>
        <taxon>Leptosphaeriaceae</taxon>
        <taxon>Plenodomus</taxon>
        <taxon>Plenodomus lingam/Leptosphaeria maculans species complex</taxon>
    </lineage>
</organism>
<dbReference type="VEuPathDB" id="FungiDB:LEMA_uP006700.1"/>
<keyword evidence="2" id="KW-1185">Reference proteome</keyword>
<evidence type="ECO:0000313" key="1">
    <source>
        <dbReference type="EMBL" id="CBY01883.1"/>
    </source>
</evidence>
<gene>
    <name evidence="1" type="ORF">LEMA_uP006700.1</name>
</gene>
<name>E5AF94_LEPMJ</name>
<dbReference type="OrthoDB" id="3793105at2759"/>
<sequence>MCVVNEPVHRYMKTDLFCCGLVNGHRHGQLNYEVPYGCFFFEKNNCKISQGKLAIWRTYGHDRFATLGWGKRIHRHECYAR</sequence>
<dbReference type="InParanoid" id="E5AF94"/>